<reference evidence="2" key="1">
    <citation type="journal article" date="2015" name="Nat. Genet.">
        <title>The genome and transcriptome of the zoonotic hookworm Ancylostoma ceylanicum identify infection-specific gene families.</title>
        <authorList>
            <person name="Schwarz E.M."/>
            <person name="Hu Y."/>
            <person name="Antoshechkin I."/>
            <person name="Miller M.M."/>
            <person name="Sternberg P.W."/>
            <person name="Aroian R.V."/>
        </authorList>
    </citation>
    <scope>NUCLEOTIDE SEQUENCE</scope>
    <source>
        <strain evidence="2">HY135</strain>
    </source>
</reference>
<name>A0A016WN69_9BILA</name>
<evidence type="ECO:0000313" key="2">
    <source>
        <dbReference type="Proteomes" id="UP000024635"/>
    </source>
</evidence>
<organism evidence="1 2">
    <name type="scientific">Ancylostoma ceylanicum</name>
    <dbReference type="NCBI Taxonomy" id="53326"/>
    <lineage>
        <taxon>Eukaryota</taxon>
        <taxon>Metazoa</taxon>
        <taxon>Ecdysozoa</taxon>
        <taxon>Nematoda</taxon>
        <taxon>Chromadorea</taxon>
        <taxon>Rhabditida</taxon>
        <taxon>Rhabditina</taxon>
        <taxon>Rhabditomorpha</taxon>
        <taxon>Strongyloidea</taxon>
        <taxon>Ancylostomatidae</taxon>
        <taxon>Ancylostomatinae</taxon>
        <taxon>Ancylostoma</taxon>
    </lineage>
</organism>
<protein>
    <submittedName>
        <fullName evidence="1">Uncharacterized protein</fullName>
    </submittedName>
</protein>
<evidence type="ECO:0000313" key="1">
    <source>
        <dbReference type="EMBL" id="EYC40473.1"/>
    </source>
</evidence>
<dbReference type="Proteomes" id="UP000024635">
    <property type="component" value="Unassembled WGS sequence"/>
</dbReference>
<dbReference type="AlphaFoldDB" id="A0A016WN69"/>
<sequence>MGGAHDERMRSRAGPSRLRSRKFCCTTRIYIRGFLTEWQLQNQYKGYVRTAKNRSHVAFIQGFERLEWISSRTYMRRNFYSRANALYADSRKRV</sequence>
<accession>A0A016WN69</accession>
<keyword evidence="2" id="KW-1185">Reference proteome</keyword>
<gene>
    <name evidence="1" type="primary">Acey_s0611.g643</name>
    <name evidence="1" type="ORF">Y032_0611g643</name>
</gene>
<proteinExistence type="predicted"/>
<dbReference type="EMBL" id="JARK01000211">
    <property type="protein sequence ID" value="EYC40473.1"/>
    <property type="molecule type" value="Genomic_DNA"/>
</dbReference>
<comment type="caution">
    <text evidence="1">The sequence shown here is derived from an EMBL/GenBank/DDBJ whole genome shotgun (WGS) entry which is preliminary data.</text>
</comment>